<keyword evidence="4" id="KW-0067">ATP-binding</keyword>
<dbReference type="GO" id="GO:0006434">
    <property type="term" value="P:seryl-tRNA aminoacylation"/>
    <property type="evidence" value="ECO:0007669"/>
    <property type="project" value="InterPro"/>
</dbReference>
<evidence type="ECO:0000256" key="4">
    <source>
        <dbReference type="ARBA" id="ARBA00022840"/>
    </source>
</evidence>
<accession>A0AAN6VRA2</accession>
<sequence>MRPPVARAGRPFTCLRCLLQPPVRRPAASSVRCLDRLRKPRTAPSAFYHGTRNLRQDAPTTTTSTSPEHQPPPASARQPTTAPKAVLDLKHIRQNPDLYAQNCRERNYHAAAAYPHRINDLFAQWQAKQREGRGLRERGNLLRRELAGPRTSHDADDNADEQAAAALLRSLSREQLLEEARNVKTGLSAIEAAESSLAAEMQRLALAIPNLTSDATPRGTDPLVLSYINDHPEPSAASSDRVWRSHVHIGAELGILDFAAAASTSGWGWYYLLDEAAQLEQALVNYALTAATRAGWRQVSPPSMVYSHIAGACGFQPRDTNGETQIYTITQPPEDAARGKPELSLAGTAEIPLAGMKADTILDEAALLPLKRVAASRCYRAEAGSRGSETKGLYRVHEFTKVELFAWTHPQDGAAQELFDEMVDLQTELLESLGLHCRVLEMPSADLGASAVRKCDIEAFFPSRRDRNDGWGEVTSASICTDYQTRRLATRLKLASGKLVYPWTVNGTAMAVPRVLAAILENGWDESEMAVTIPEVLRPWMDGREKIGPRHR</sequence>
<dbReference type="InterPro" id="IPR006195">
    <property type="entry name" value="aa-tRNA-synth_II"/>
</dbReference>
<gene>
    <name evidence="10" type="ORF">C8A00DRAFT_41143</name>
</gene>
<feature type="compositionally biased region" description="Polar residues" evidence="8">
    <location>
        <begin position="58"/>
        <end position="68"/>
    </location>
</feature>
<dbReference type="Pfam" id="PF02403">
    <property type="entry name" value="Seryl_tRNA_N"/>
    <property type="match status" value="1"/>
</dbReference>
<evidence type="ECO:0000256" key="7">
    <source>
        <dbReference type="ARBA" id="ARBA00034892"/>
    </source>
</evidence>
<dbReference type="SUPFAM" id="SSF55681">
    <property type="entry name" value="Class II aaRS and biotin synthetases"/>
    <property type="match status" value="1"/>
</dbReference>
<evidence type="ECO:0000256" key="5">
    <source>
        <dbReference type="ARBA" id="ARBA00023146"/>
    </source>
</evidence>
<dbReference type="AlphaFoldDB" id="A0AAN6VRA2"/>
<keyword evidence="3" id="KW-0547">Nucleotide-binding</keyword>
<evidence type="ECO:0000259" key="9">
    <source>
        <dbReference type="PROSITE" id="PS50862"/>
    </source>
</evidence>
<keyword evidence="2" id="KW-0436">Ligase</keyword>
<dbReference type="PANTHER" id="PTHR11778">
    <property type="entry name" value="SERYL-TRNA SYNTHETASE"/>
    <property type="match status" value="1"/>
</dbReference>
<dbReference type="InterPro" id="IPR042103">
    <property type="entry name" value="SerRS_1_N_sf"/>
</dbReference>
<feature type="region of interest" description="Disordered" evidence="8">
    <location>
        <begin position="44"/>
        <end position="82"/>
    </location>
</feature>
<dbReference type="EC" id="6.1.1.11" evidence="1"/>
<name>A0AAN6VRA2_9PEZI</name>
<evidence type="ECO:0000313" key="10">
    <source>
        <dbReference type="EMBL" id="KAK4156363.1"/>
    </source>
</evidence>
<protein>
    <recommendedName>
        <fullName evidence="1">serine--tRNA ligase</fullName>
        <ecNumber evidence="1">6.1.1.11</ecNumber>
    </recommendedName>
    <alternativeName>
        <fullName evidence="6">Seryl-tRNA synthetase</fullName>
    </alternativeName>
    <alternativeName>
        <fullName evidence="7">Seryl-tRNA(Ser) synthetase</fullName>
    </alternativeName>
</protein>
<evidence type="ECO:0000256" key="3">
    <source>
        <dbReference type="ARBA" id="ARBA00022741"/>
    </source>
</evidence>
<dbReference type="Proteomes" id="UP001302745">
    <property type="component" value="Unassembled WGS sequence"/>
</dbReference>
<dbReference type="InterPro" id="IPR010978">
    <property type="entry name" value="tRNA-bd_arm"/>
</dbReference>
<dbReference type="GO" id="GO:0005524">
    <property type="term" value="F:ATP binding"/>
    <property type="evidence" value="ECO:0007669"/>
    <property type="project" value="UniProtKB-KW"/>
</dbReference>
<evidence type="ECO:0000256" key="1">
    <source>
        <dbReference type="ARBA" id="ARBA00012840"/>
    </source>
</evidence>
<dbReference type="EMBL" id="MU856869">
    <property type="protein sequence ID" value="KAK4156363.1"/>
    <property type="molecule type" value="Genomic_DNA"/>
</dbReference>
<keyword evidence="5" id="KW-0030">Aminoacyl-tRNA synthetase</keyword>
<dbReference type="InterPro" id="IPR045864">
    <property type="entry name" value="aa-tRNA-synth_II/BPL/LPL"/>
</dbReference>
<dbReference type="Pfam" id="PF00587">
    <property type="entry name" value="tRNA-synt_2b"/>
    <property type="match status" value="1"/>
</dbReference>
<organism evidence="10 11">
    <name type="scientific">Chaetomidium leptoderma</name>
    <dbReference type="NCBI Taxonomy" id="669021"/>
    <lineage>
        <taxon>Eukaryota</taxon>
        <taxon>Fungi</taxon>
        <taxon>Dikarya</taxon>
        <taxon>Ascomycota</taxon>
        <taxon>Pezizomycotina</taxon>
        <taxon>Sordariomycetes</taxon>
        <taxon>Sordariomycetidae</taxon>
        <taxon>Sordariales</taxon>
        <taxon>Chaetomiaceae</taxon>
        <taxon>Chaetomidium</taxon>
    </lineage>
</organism>
<dbReference type="Gene3D" id="3.30.930.10">
    <property type="entry name" value="Bira Bifunctional Protein, Domain 2"/>
    <property type="match status" value="1"/>
</dbReference>
<keyword evidence="11" id="KW-1185">Reference proteome</keyword>
<dbReference type="FunFam" id="3.30.930.10:FF:000069">
    <property type="entry name" value="Seryl-tRNA synthetase"/>
    <property type="match status" value="1"/>
</dbReference>
<evidence type="ECO:0000256" key="8">
    <source>
        <dbReference type="SAM" id="MobiDB-lite"/>
    </source>
</evidence>
<evidence type="ECO:0000313" key="11">
    <source>
        <dbReference type="Proteomes" id="UP001302745"/>
    </source>
</evidence>
<feature type="domain" description="Aminoacyl-transfer RNA synthetases class-II family profile" evidence="9">
    <location>
        <begin position="293"/>
        <end position="534"/>
    </location>
</feature>
<comment type="caution">
    <text evidence="10">The sequence shown here is derived from an EMBL/GenBank/DDBJ whole genome shotgun (WGS) entry which is preliminary data.</text>
</comment>
<evidence type="ECO:0000256" key="2">
    <source>
        <dbReference type="ARBA" id="ARBA00022598"/>
    </source>
</evidence>
<dbReference type="Gene3D" id="1.10.287.40">
    <property type="entry name" value="Serine-tRNA synthetase, tRNA binding domain"/>
    <property type="match status" value="1"/>
</dbReference>
<dbReference type="InterPro" id="IPR002314">
    <property type="entry name" value="aa-tRNA-synt_IIb"/>
</dbReference>
<evidence type="ECO:0000256" key="6">
    <source>
        <dbReference type="ARBA" id="ARBA00031113"/>
    </source>
</evidence>
<dbReference type="InterPro" id="IPR002317">
    <property type="entry name" value="Ser-tRNA-ligase_type_1"/>
</dbReference>
<reference evidence="10" key="1">
    <citation type="journal article" date="2023" name="Mol. Phylogenet. Evol.">
        <title>Genome-scale phylogeny and comparative genomics of the fungal order Sordariales.</title>
        <authorList>
            <person name="Hensen N."/>
            <person name="Bonometti L."/>
            <person name="Westerberg I."/>
            <person name="Brannstrom I.O."/>
            <person name="Guillou S."/>
            <person name="Cros-Aarteil S."/>
            <person name="Calhoun S."/>
            <person name="Haridas S."/>
            <person name="Kuo A."/>
            <person name="Mondo S."/>
            <person name="Pangilinan J."/>
            <person name="Riley R."/>
            <person name="LaButti K."/>
            <person name="Andreopoulos B."/>
            <person name="Lipzen A."/>
            <person name="Chen C."/>
            <person name="Yan M."/>
            <person name="Daum C."/>
            <person name="Ng V."/>
            <person name="Clum A."/>
            <person name="Steindorff A."/>
            <person name="Ohm R.A."/>
            <person name="Martin F."/>
            <person name="Silar P."/>
            <person name="Natvig D.O."/>
            <person name="Lalanne C."/>
            <person name="Gautier V."/>
            <person name="Ament-Velasquez S.L."/>
            <person name="Kruys A."/>
            <person name="Hutchinson M.I."/>
            <person name="Powell A.J."/>
            <person name="Barry K."/>
            <person name="Miller A.N."/>
            <person name="Grigoriev I.V."/>
            <person name="Debuchy R."/>
            <person name="Gladieux P."/>
            <person name="Hiltunen Thoren M."/>
            <person name="Johannesson H."/>
        </authorList>
    </citation>
    <scope>NUCLEOTIDE SEQUENCE</scope>
    <source>
        <strain evidence="10">CBS 538.74</strain>
    </source>
</reference>
<dbReference type="PRINTS" id="PR00981">
    <property type="entry name" value="TRNASYNTHSER"/>
</dbReference>
<dbReference type="PROSITE" id="PS50862">
    <property type="entry name" value="AA_TRNA_LIGASE_II"/>
    <property type="match status" value="1"/>
</dbReference>
<reference evidence="10" key="2">
    <citation type="submission" date="2023-05" db="EMBL/GenBank/DDBJ databases">
        <authorList>
            <consortium name="Lawrence Berkeley National Laboratory"/>
            <person name="Steindorff A."/>
            <person name="Hensen N."/>
            <person name="Bonometti L."/>
            <person name="Westerberg I."/>
            <person name="Brannstrom I.O."/>
            <person name="Guillou S."/>
            <person name="Cros-Aarteil S."/>
            <person name="Calhoun S."/>
            <person name="Haridas S."/>
            <person name="Kuo A."/>
            <person name="Mondo S."/>
            <person name="Pangilinan J."/>
            <person name="Riley R."/>
            <person name="Labutti K."/>
            <person name="Andreopoulos B."/>
            <person name="Lipzen A."/>
            <person name="Chen C."/>
            <person name="Yanf M."/>
            <person name="Daum C."/>
            <person name="Ng V."/>
            <person name="Clum A."/>
            <person name="Ohm R."/>
            <person name="Martin F."/>
            <person name="Silar P."/>
            <person name="Natvig D."/>
            <person name="Lalanne C."/>
            <person name="Gautier V."/>
            <person name="Ament-Velasquez S.L."/>
            <person name="Kruys A."/>
            <person name="Hutchinson M.I."/>
            <person name="Powell A.J."/>
            <person name="Barry K."/>
            <person name="Miller A.N."/>
            <person name="Grigoriev I.V."/>
            <person name="Debuchy R."/>
            <person name="Gladieux P."/>
            <person name="Thoren M.H."/>
            <person name="Johannesson H."/>
        </authorList>
    </citation>
    <scope>NUCLEOTIDE SEQUENCE</scope>
    <source>
        <strain evidence="10">CBS 538.74</strain>
    </source>
</reference>
<dbReference type="SUPFAM" id="SSF46589">
    <property type="entry name" value="tRNA-binding arm"/>
    <property type="match status" value="1"/>
</dbReference>
<dbReference type="GO" id="GO:0004828">
    <property type="term" value="F:serine-tRNA ligase activity"/>
    <property type="evidence" value="ECO:0007669"/>
    <property type="project" value="UniProtKB-EC"/>
</dbReference>
<dbReference type="InterPro" id="IPR015866">
    <property type="entry name" value="Ser-tRNA-synth_1_N"/>
</dbReference>
<dbReference type="NCBIfam" id="TIGR00414">
    <property type="entry name" value="serS"/>
    <property type="match status" value="1"/>
</dbReference>
<proteinExistence type="predicted"/>